<feature type="compositionally biased region" description="Acidic residues" evidence="7">
    <location>
        <begin position="384"/>
        <end position="396"/>
    </location>
</feature>
<evidence type="ECO:0000259" key="8">
    <source>
        <dbReference type="PROSITE" id="PS51714"/>
    </source>
</evidence>
<comment type="caution">
    <text evidence="9">The sequence shown here is derived from an EMBL/GenBank/DDBJ whole genome shotgun (WGS) entry which is preliminary data.</text>
</comment>
<feature type="compositionally biased region" description="Basic and acidic residues" evidence="7">
    <location>
        <begin position="397"/>
        <end position="407"/>
    </location>
</feature>
<feature type="compositionally biased region" description="Basic and acidic residues" evidence="7">
    <location>
        <begin position="1"/>
        <end position="11"/>
    </location>
</feature>
<feature type="region of interest" description="Disordered" evidence="7">
    <location>
        <begin position="324"/>
        <end position="347"/>
    </location>
</feature>
<evidence type="ECO:0000256" key="3">
    <source>
        <dbReference type="ARBA" id="ARBA00023242"/>
    </source>
</evidence>
<feature type="compositionally biased region" description="Acidic residues" evidence="7">
    <location>
        <begin position="409"/>
        <end position="422"/>
    </location>
</feature>
<dbReference type="SMART" id="SM01362">
    <property type="entry name" value="DUF663"/>
    <property type="match status" value="1"/>
</dbReference>
<protein>
    <recommendedName>
        <fullName evidence="6">Pre-rRNA-processing protein TSR1 homolog</fullName>
    </recommendedName>
</protein>
<evidence type="ECO:0000256" key="2">
    <source>
        <dbReference type="ARBA" id="ARBA00022517"/>
    </source>
</evidence>
<dbReference type="InterPro" id="IPR007034">
    <property type="entry name" value="BMS1_TSR1_C"/>
</dbReference>
<dbReference type="InterPro" id="IPR030387">
    <property type="entry name" value="G_Bms1/Tsr1_dom"/>
</dbReference>
<dbReference type="PROSITE" id="PS51714">
    <property type="entry name" value="G_BMS1"/>
    <property type="match status" value="1"/>
</dbReference>
<feature type="domain" description="Bms1-type G" evidence="8">
    <location>
        <begin position="84"/>
        <end position="243"/>
    </location>
</feature>
<dbReference type="PANTHER" id="PTHR12858">
    <property type="entry name" value="RIBOSOME BIOGENESIS PROTEIN"/>
    <property type="match status" value="1"/>
</dbReference>
<keyword evidence="3" id="KW-0539">Nucleus</keyword>
<evidence type="ECO:0000313" key="10">
    <source>
        <dbReference type="Proteomes" id="UP001558652"/>
    </source>
</evidence>
<feature type="region of interest" description="Disordered" evidence="7">
    <location>
        <begin position="1"/>
        <end position="39"/>
    </location>
</feature>
<evidence type="ECO:0000256" key="6">
    <source>
        <dbReference type="ARBA" id="ARBA00040070"/>
    </source>
</evidence>
<dbReference type="GO" id="GO:0005730">
    <property type="term" value="C:nucleolus"/>
    <property type="evidence" value="ECO:0007669"/>
    <property type="project" value="UniProtKB-SubCell"/>
</dbReference>
<feature type="compositionally biased region" description="Basic and acidic residues" evidence="7">
    <location>
        <begin position="51"/>
        <end position="61"/>
    </location>
</feature>
<comment type="subcellular location">
    <subcellularLocation>
        <location evidence="1">Nucleus</location>
        <location evidence="1">Nucleolus</location>
    </subcellularLocation>
</comment>
<gene>
    <name evidence="9" type="ORF">AAG570_009239</name>
</gene>
<sequence>MQIETAHEHRPGPLKQQNKKHKHGRHKSKGTLEKLNKGRVMSILRPHSRKKQELSREEKRNQAAQLRKQKRFEFLQKRRGLCEAPFLTAVVPLHSSISATNSLTKVLEDLGNEAVVTKTSEGQCHVEISRLKHRFTLASTKGDNLFDTLDLLKVADTVIFLTSVNGLDEDAEIMLTTAISQGIPTTVIVCIDLDTVPPKRRQEAKTNIQKDLERWLPEEKVHGLEKNGDGMMLFRRVANQKQRHVIQRDRRPHLLAEHVEFIETSPGNGTLKVIGYLRGQTLSVNSLIHIPGWGDFKMSRIELAPDSFSGDQDQDSFRLLEVADPTKQESLERENIPDPMDAEQTWPTDEEIATAEEDRKSKKGKIVPHGWSDYQAAWIPDEDAIDLDGSDGEELNEDAKMDAKSEGSSDCESDQGDEDEMETGSIMTEVPYESAEKYDKDIDAAEEEATLKKLKEARDDKEFPDEMDTPLDLAARQRFMRYRGLSSFRTSPWDPKENLPLDYARIFQFQNFDRTRKYVLKSIEETSGALAGSYIRIHIADVPTYLYRLREEQPIVVYGMLQHEQKMSVLNMMLKRPVALVSEEAIKSKERLLFQCGYRRFRAQPIFSQHTKGNKFKYERFFQPDSTVVATVYAPIIFPPCSVLVFKENKDGTSSLVATGSLMSVDPNRITLKRVVLSGHMYKVNKRSAVVRFMFFNREDIEWFKPIELHTKYGRRGHIKEPLGTHGHMKCVFNGQLKSQDTVLLNLYKRVFPKWNYDPCVTFSKVEEEGENK</sequence>
<evidence type="ECO:0000256" key="4">
    <source>
        <dbReference type="ARBA" id="ARBA00037087"/>
    </source>
</evidence>
<comment type="similarity">
    <text evidence="5">Belongs to the TRAFAC class translation factor GTPase superfamily. Bms1-like GTPase family. TSR1 subfamily.</text>
</comment>
<feature type="region of interest" description="Disordered" evidence="7">
    <location>
        <begin position="44"/>
        <end position="63"/>
    </location>
</feature>
<evidence type="ECO:0000256" key="5">
    <source>
        <dbReference type="ARBA" id="ARBA00038288"/>
    </source>
</evidence>
<feature type="region of interest" description="Disordered" evidence="7">
    <location>
        <begin position="384"/>
        <end position="424"/>
    </location>
</feature>
<feature type="compositionally biased region" description="Basic residues" evidence="7">
    <location>
        <begin position="17"/>
        <end position="29"/>
    </location>
</feature>
<dbReference type="PANTHER" id="PTHR12858:SF1">
    <property type="entry name" value="PRE-RRNA-PROCESSING PROTEIN TSR1 HOMOLOG"/>
    <property type="match status" value="1"/>
</dbReference>
<proteinExistence type="inferred from homology"/>
<accession>A0ABD0YTI2</accession>
<dbReference type="Pfam" id="PF08142">
    <property type="entry name" value="AARP2CN"/>
    <property type="match status" value="1"/>
</dbReference>
<evidence type="ECO:0000256" key="1">
    <source>
        <dbReference type="ARBA" id="ARBA00004604"/>
    </source>
</evidence>
<reference evidence="9 10" key="1">
    <citation type="submission" date="2024-07" db="EMBL/GenBank/DDBJ databases">
        <title>Chromosome-level genome assembly of the water stick insect Ranatra chinensis (Heteroptera: Nepidae).</title>
        <authorList>
            <person name="Liu X."/>
        </authorList>
    </citation>
    <scope>NUCLEOTIDE SEQUENCE [LARGE SCALE GENOMIC DNA]</scope>
    <source>
        <strain evidence="9">Cailab_2021Rc</strain>
        <tissue evidence="9">Muscle</tissue>
    </source>
</reference>
<dbReference type="Proteomes" id="UP001558652">
    <property type="component" value="Unassembled WGS sequence"/>
</dbReference>
<evidence type="ECO:0000256" key="7">
    <source>
        <dbReference type="SAM" id="MobiDB-lite"/>
    </source>
</evidence>
<dbReference type="InterPro" id="IPR039761">
    <property type="entry name" value="Bms1/Tsr1"/>
</dbReference>
<dbReference type="EMBL" id="JBFDAA010000003">
    <property type="protein sequence ID" value="KAL1139180.1"/>
    <property type="molecule type" value="Genomic_DNA"/>
</dbReference>
<dbReference type="AlphaFoldDB" id="A0ABD0YTI2"/>
<dbReference type="InterPro" id="IPR012948">
    <property type="entry name" value="AARP2CN"/>
</dbReference>
<feature type="compositionally biased region" description="Basic and acidic residues" evidence="7">
    <location>
        <begin position="324"/>
        <end position="336"/>
    </location>
</feature>
<evidence type="ECO:0000313" key="9">
    <source>
        <dbReference type="EMBL" id="KAL1139180.1"/>
    </source>
</evidence>
<dbReference type="Pfam" id="PF22298">
    <property type="entry name" value="Tsr1_G-like"/>
    <property type="match status" value="1"/>
</dbReference>
<organism evidence="9 10">
    <name type="scientific">Ranatra chinensis</name>
    <dbReference type="NCBI Taxonomy" id="642074"/>
    <lineage>
        <taxon>Eukaryota</taxon>
        <taxon>Metazoa</taxon>
        <taxon>Ecdysozoa</taxon>
        <taxon>Arthropoda</taxon>
        <taxon>Hexapoda</taxon>
        <taxon>Insecta</taxon>
        <taxon>Pterygota</taxon>
        <taxon>Neoptera</taxon>
        <taxon>Paraneoptera</taxon>
        <taxon>Hemiptera</taxon>
        <taxon>Heteroptera</taxon>
        <taxon>Panheteroptera</taxon>
        <taxon>Nepomorpha</taxon>
        <taxon>Nepidae</taxon>
        <taxon>Ranatrinae</taxon>
        <taxon>Ranatra</taxon>
    </lineage>
</organism>
<name>A0ABD0YTI2_9HEMI</name>
<dbReference type="GO" id="GO:0042254">
    <property type="term" value="P:ribosome biogenesis"/>
    <property type="evidence" value="ECO:0007669"/>
    <property type="project" value="UniProtKB-KW"/>
</dbReference>
<dbReference type="Pfam" id="PF04950">
    <property type="entry name" value="RIBIOP_C"/>
    <property type="match status" value="1"/>
</dbReference>
<dbReference type="SMART" id="SM00785">
    <property type="entry name" value="AARP2CN"/>
    <property type="match status" value="1"/>
</dbReference>
<comment type="function">
    <text evidence="4">Required during maturation of the 40S ribosomal subunit in the nucleolus.</text>
</comment>
<keyword evidence="2" id="KW-0690">Ribosome biogenesis</keyword>
<keyword evidence="10" id="KW-1185">Reference proteome</keyword>